<evidence type="ECO:0000256" key="2">
    <source>
        <dbReference type="ARBA" id="ARBA00012438"/>
    </source>
</evidence>
<keyword evidence="6" id="KW-0418">Kinase</keyword>
<keyword evidence="8" id="KW-0902">Two-component regulatory system</keyword>
<dbReference type="GO" id="GO:0046983">
    <property type="term" value="F:protein dimerization activity"/>
    <property type="evidence" value="ECO:0007669"/>
    <property type="project" value="InterPro"/>
</dbReference>
<keyword evidence="3" id="KW-0597">Phosphoprotein</keyword>
<organism evidence="11">
    <name type="scientific">Thermocrispum agreste</name>
    <dbReference type="NCBI Taxonomy" id="37925"/>
    <lineage>
        <taxon>Bacteria</taxon>
        <taxon>Bacillati</taxon>
        <taxon>Actinomycetota</taxon>
        <taxon>Actinomycetes</taxon>
        <taxon>Pseudonocardiales</taxon>
        <taxon>Pseudonocardiaceae</taxon>
        <taxon>Thermocrispum</taxon>
    </lineage>
</organism>
<keyword evidence="4" id="KW-0808">Transferase</keyword>
<keyword evidence="5" id="KW-0547">Nucleotide-binding</keyword>
<feature type="domain" description="Signal transduction histidine kinase subgroup 3 dimerisation and phosphoacceptor" evidence="10">
    <location>
        <begin position="180"/>
        <end position="244"/>
    </location>
</feature>
<comment type="caution">
    <text evidence="11">The sequence shown here is derived from an EMBL/GenBank/DDBJ whole genome shotgun (WGS) entry which is preliminary data.</text>
</comment>
<evidence type="ECO:0000256" key="6">
    <source>
        <dbReference type="ARBA" id="ARBA00022777"/>
    </source>
</evidence>
<feature type="transmembrane region" description="Helical" evidence="9">
    <location>
        <begin position="32"/>
        <end position="50"/>
    </location>
</feature>
<dbReference type="GO" id="GO:0016020">
    <property type="term" value="C:membrane"/>
    <property type="evidence" value="ECO:0007669"/>
    <property type="project" value="InterPro"/>
</dbReference>
<protein>
    <recommendedName>
        <fullName evidence="2">histidine kinase</fullName>
        <ecNumber evidence="2">2.7.13.3</ecNumber>
    </recommendedName>
</protein>
<dbReference type="Pfam" id="PF07730">
    <property type="entry name" value="HisKA_3"/>
    <property type="match status" value="1"/>
</dbReference>
<name>A0A2W4IWN3_9PSEU</name>
<comment type="catalytic activity">
    <reaction evidence="1">
        <text>ATP + protein L-histidine = ADP + protein N-phospho-L-histidine.</text>
        <dbReference type="EC" id="2.7.13.3"/>
    </reaction>
</comment>
<evidence type="ECO:0000256" key="7">
    <source>
        <dbReference type="ARBA" id="ARBA00022840"/>
    </source>
</evidence>
<dbReference type="InterPro" id="IPR011712">
    <property type="entry name" value="Sig_transdc_His_kin_sub3_dim/P"/>
</dbReference>
<keyword evidence="7" id="KW-0067">ATP-binding</keyword>
<evidence type="ECO:0000256" key="8">
    <source>
        <dbReference type="ARBA" id="ARBA00023012"/>
    </source>
</evidence>
<feature type="transmembrane region" description="Helical" evidence="9">
    <location>
        <begin position="131"/>
        <end position="150"/>
    </location>
</feature>
<sequence length="253" mass="26912">MADGAALGVVATLSVLVPLLLPEGEPRANALAGTLGFVLVAAALLAVRRARPGGQQAVAAGAVVTVTAGVLAFPGLLATSNDLTNLWMPLASVWPTYGACRYRQDRRRAWLMIGLLTAVVTRPWVASVPVVATGLLYLTVPMLFGFYLCARRAVVASLTERARRAEREQELLAEQARADERVRIAAELHDIVTHRLTLMVLHAGALAVSAPDADTRATAEEVRATGAKALDELRDLIGVLRRPTGSAGWMVPR</sequence>
<evidence type="ECO:0000259" key="10">
    <source>
        <dbReference type="Pfam" id="PF07730"/>
    </source>
</evidence>
<evidence type="ECO:0000256" key="1">
    <source>
        <dbReference type="ARBA" id="ARBA00000085"/>
    </source>
</evidence>
<dbReference type="GO" id="GO:0005524">
    <property type="term" value="F:ATP binding"/>
    <property type="evidence" value="ECO:0007669"/>
    <property type="project" value="UniProtKB-KW"/>
</dbReference>
<keyword evidence="9" id="KW-0472">Membrane</keyword>
<dbReference type="Gene3D" id="1.20.5.1930">
    <property type="match status" value="1"/>
</dbReference>
<feature type="transmembrane region" description="Helical" evidence="9">
    <location>
        <begin position="109"/>
        <end position="125"/>
    </location>
</feature>
<keyword evidence="9" id="KW-1133">Transmembrane helix</keyword>
<dbReference type="InterPro" id="IPR050482">
    <property type="entry name" value="Sensor_HK_TwoCompSys"/>
</dbReference>
<dbReference type="STRING" id="1111738.GCA_000427905_01257"/>
<evidence type="ECO:0000256" key="3">
    <source>
        <dbReference type="ARBA" id="ARBA00022553"/>
    </source>
</evidence>
<dbReference type="AlphaFoldDB" id="A0A2W4IWN3"/>
<evidence type="ECO:0000256" key="5">
    <source>
        <dbReference type="ARBA" id="ARBA00022741"/>
    </source>
</evidence>
<dbReference type="PANTHER" id="PTHR24421">
    <property type="entry name" value="NITRATE/NITRITE SENSOR PROTEIN NARX-RELATED"/>
    <property type="match status" value="1"/>
</dbReference>
<accession>A0A2W4IWN3</accession>
<gene>
    <name evidence="11" type="ORF">DIU77_17005</name>
</gene>
<reference evidence="11" key="1">
    <citation type="submission" date="2018-05" db="EMBL/GenBank/DDBJ databases">
        <authorList>
            <person name="Lanie J.A."/>
            <person name="Ng W.-L."/>
            <person name="Kazmierczak K.M."/>
            <person name="Andrzejewski T.M."/>
            <person name="Davidsen T.M."/>
            <person name="Wayne K.J."/>
            <person name="Tettelin H."/>
            <person name="Glass J.I."/>
            <person name="Rusch D."/>
            <person name="Podicherti R."/>
            <person name="Tsui H.-C.T."/>
            <person name="Winkler M.E."/>
        </authorList>
    </citation>
    <scope>NUCLEOTIDE SEQUENCE</scope>
    <source>
        <strain evidence="11">ZC4RG45</strain>
    </source>
</reference>
<feature type="transmembrane region" description="Helical" evidence="9">
    <location>
        <begin position="57"/>
        <end position="77"/>
    </location>
</feature>
<dbReference type="GO" id="GO:0000155">
    <property type="term" value="F:phosphorelay sensor kinase activity"/>
    <property type="evidence" value="ECO:0007669"/>
    <property type="project" value="InterPro"/>
</dbReference>
<evidence type="ECO:0000256" key="9">
    <source>
        <dbReference type="SAM" id="Phobius"/>
    </source>
</evidence>
<dbReference type="EMBL" id="QGUI01000784">
    <property type="protein sequence ID" value="PZM91192.1"/>
    <property type="molecule type" value="Genomic_DNA"/>
</dbReference>
<evidence type="ECO:0000313" key="11">
    <source>
        <dbReference type="EMBL" id="PZM91192.1"/>
    </source>
</evidence>
<proteinExistence type="predicted"/>
<evidence type="ECO:0000256" key="4">
    <source>
        <dbReference type="ARBA" id="ARBA00022679"/>
    </source>
</evidence>
<dbReference type="PANTHER" id="PTHR24421:SF10">
    <property type="entry name" value="NITRATE_NITRITE SENSOR PROTEIN NARQ"/>
    <property type="match status" value="1"/>
</dbReference>
<dbReference type="EC" id="2.7.13.3" evidence="2"/>
<keyword evidence="9" id="KW-0812">Transmembrane</keyword>